<feature type="region of interest" description="Disordered" evidence="14">
    <location>
        <begin position="111"/>
        <end position="145"/>
    </location>
</feature>
<evidence type="ECO:0000256" key="1">
    <source>
        <dbReference type="ARBA" id="ARBA00004123"/>
    </source>
</evidence>
<keyword evidence="9" id="KW-0508">mRNA splicing</keyword>
<dbReference type="GO" id="GO:0000977">
    <property type="term" value="F:RNA polymerase II transcription regulatory region sequence-specific DNA binding"/>
    <property type="evidence" value="ECO:0007669"/>
    <property type="project" value="TreeGrafter"/>
</dbReference>
<name>A0A914WXC8_9BILA</name>
<dbReference type="GO" id="GO:0006281">
    <property type="term" value="P:DNA repair"/>
    <property type="evidence" value="ECO:0007669"/>
    <property type="project" value="UniProtKB-KW"/>
</dbReference>
<keyword evidence="12" id="KW-0131">Cell cycle</keyword>
<organism evidence="17 18">
    <name type="scientific">Plectus sambesii</name>
    <dbReference type="NCBI Taxonomy" id="2011161"/>
    <lineage>
        <taxon>Eukaryota</taxon>
        <taxon>Metazoa</taxon>
        <taxon>Ecdysozoa</taxon>
        <taxon>Nematoda</taxon>
        <taxon>Chromadorea</taxon>
        <taxon>Plectida</taxon>
        <taxon>Plectina</taxon>
        <taxon>Plectoidea</taxon>
        <taxon>Plectidae</taxon>
        <taxon>Plectus</taxon>
    </lineage>
</organism>
<evidence type="ECO:0000256" key="9">
    <source>
        <dbReference type="ARBA" id="ARBA00023187"/>
    </source>
</evidence>
<dbReference type="GO" id="GO:0005681">
    <property type="term" value="C:spliceosomal complex"/>
    <property type="evidence" value="ECO:0007669"/>
    <property type="project" value="UniProtKB-KW"/>
</dbReference>
<dbReference type="PROSITE" id="PS51294">
    <property type="entry name" value="HTH_MYB"/>
    <property type="match status" value="2"/>
</dbReference>
<dbReference type="SUPFAM" id="SSF46689">
    <property type="entry name" value="Homeodomain-like"/>
    <property type="match status" value="1"/>
</dbReference>
<dbReference type="FunFam" id="1.10.10.60:FF:000091">
    <property type="entry name" value="CDC5 cell division cycle 5-like"/>
    <property type="match status" value="1"/>
</dbReference>
<keyword evidence="3" id="KW-0507">mRNA processing</keyword>
<comment type="similarity">
    <text evidence="2">Belongs to the CEF1 family.</text>
</comment>
<dbReference type="Pfam" id="PF11831">
    <property type="entry name" value="Myb_Cef"/>
    <property type="match status" value="1"/>
</dbReference>
<keyword evidence="5" id="KW-0677">Repeat</keyword>
<feature type="domain" description="HTH myb-type" evidence="16">
    <location>
        <begin position="3"/>
        <end position="58"/>
    </location>
</feature>
<evidence type="ECO:0000256" key="14">
    <source>
        <dbReference type="SAM" id="MobiDB-lite"/>
    </source>
</evidence>
<keyword evidence="17" id="KW-1185">Reference proteome</keyword>
<evidence type="ECO:0000256" key="12">
    <source>
        <dbReference type="ARBA" id="ARBA00023306"/>
    </source>
</evidence>
<evidence type="ECO:0000313" key="17">
    <source>
        <dbReference type="Proteomes" id="UP000887566"/>
    </source>
</evidence>
<dbReference type="GO" id="GO:0000981">
    <property type="term" value="F:DNA-binding transcription factor activity, RNA polymerase II-specific"/>
    <property type="evidence" value="ECO:0007669"/>
    <property type="project" value="TreeGrafter"/>
</dbReference>
<dbReference type="InterPro" id="IPR047240">
    <property type="entry name" value="SANT_CDC5L_II"/>
</dbReference>
<dbReference type="InterPro" id="IPR009057">
    <property type="entry name" value="Homeodomain-like_sf"/>
</dbReference>
<dbReference type="GO" id="GO:0000398">
    <property type="term" value="P:mRNA splicing, via spliceosome"/>
    <property type="evidence" value="ECO:0007669"/>
    <property type="project" value="InterPro"/>
</dbReference>
<evidence type="ECO:0000256" key="13">
    <source>
        <dbReference type="SAM" id="Coils"/>
    </source>
</evidence>
<evidence type="ECO:0000256" key="5">
    <source>
        <dbReference type="ARBA" id="ARBA00022737"/>
    </source>
</evidence>
<keyword evidence="6" id="KW-0227">DNA damage</keyword>
<dbReference type="CDD" id="cd00167">
    <property type="entry name" value="SANT"/>
    <property type="match status" value="1"/>
</dbReference>
<evidence type="ECO:0000256" key="2">
    <source>
        <dbReference type="ARBA" id="ARBA00010506"/>
    </source>
</evidence>
<dbReference type="Pfam" id="PF13921">
    <property type="entry name" value="Myb_DNA-bind_6"/>
    <property type="match status" value="1"/>
</dbReference>
<dbReference type="InterPro" id="IPR017930">
    <property type="entry name" value="Myb_dom"/>
</dbReference>
<evidence type="ECO:0000256" key="3">
    <source>
        <dbReference type="ARBA" id="ARBA00022664"/>
    </source>
</evidence>
<evidence type="ECO:0000256" key="6">
    <source>
        <dbReference type="ARBA" id="ARBA00022763"/>
    </source>
</evidence>
<sequence length="449" mass="52340">MVRVIIKGGVWRNTEDEILKAAIMKYGKNQWSRIASLLHRKSAKQCKARWYEWLDPGIKKTEWSREEDEKLLHLAKLMPTQWRTIAPIVGRTAAQCLERYEYLLDQAQKKAEGEDVDEVDDPRKLKPGEIDPTPETKPARPDPIDMDEDELEMLSEARARLANTQGKKAKRKAREKQLSEARRLASLQKRRELRAAGIPWGMGKKNRSRMDYNAEQGVLPGRKVPALPEGAAVLNQEKHTNYLQTHHYERMDDKYLQNARELLAAEVDVVKGRMGHGELSLETYSTVWDECYQQVLHVPSQKRFTRANSSTKKDRIESFSHRLDLNRDQMAREAKKLGKQEKKLKILLGGYQGRAQGMLKQIQDLREKLEMADIELRTFTRLRDHESLAIPKRLQVLTEQVLRQEAREKELQKRFDELRYEADRLLELDRREKASVTAQPVRYDQAEAE</sequence>
<dbReference type="AlphaFoldDB" id="A0A914WXC8"/>
<evidence type="ECO:0000259" key="15">
    <source>
        <dbReference type="PROSITE" id="PS50090"/>
    </source>
</evidence>
<dbReference type="InterPro" id="IPR021786">
    <property type="entry name" value="Cdc5p/Cef1_C"/>
</dbReference>
<dbReference type="PROSITE" id="PS50090">
    <property type="entry name" value="MYB_LIKE"/>
    <property type="match status" value="2"/>
</dbReference>
<evidence type="ECO:0000256" key="8">
    <source>
        <dbReference type="ARBA" id="ARBA00023125"/>
    </source>
</evidence>
<evidence type="ECO:0000313" key="18">
    <source>
        <dbReference type="WBParaSite" id="PSAMB.scaffold519size48217.g6537.t1"/>
    </source>
</evidence>
<dbReference type="GO" id="GO:0000974">
    <property type="term" value="C:Prp19 complex"/>
    <property type="evidence" value="ECO:0007669"/>
    <property type="project" value="InterPro"/>
</dbReference>
<evidence type="ECO:0000256" key="10">
    <source>
        <dbReference type="ARBA" id="ARBA00023204"/>
    </source>
</evidence>
<keyword evidence="4" id="KW-0747">Spliceosome</keyword>
<dbReference type="FunFam" id="1.10.10.60:FF:000021">
    <property type="entry name" value="CDC5 cell division cycle 5-like"/>
    <property type="match status" value="1"/>
</dbReference>
<dbReference type="InterPro" id="IPR047242">
    <property type="entry name" value="CDC5L/Cef1"/>
</dbReference>
<keyword evidence="11" id="KW-0539">Nucleus</keyword>
<dbReference type="InterPro" id="IPR001005">
    <property type="entry name" value="SANT/Myb"/>
</dbReference>
<feature type="domain" description="Myb-like" evidence="15">
    <location>
        <begin position="3"/>
        <end position="54"/>
    </location>
</feature>
<keyword evidence="7 13" id="KW-0175">Coiled coil</keyword>
<dbReference type="WBParaSite" id="PSAMB.scaffold519size48217.g6537.t1">
    <property type="protein sequence ID" value="PSAMB.scaffold519size48217.g6537.t1"/>
    <property type="gene ID" value="PSAMB.scaffold519size48217.g6537"/>
</dbReference>
<feature type="domain" description="HTH myb-type" evidence="16">
    <location>
        <begin position="59"/>
        <end position="108"/>
    </location>
</feature>
<reference evidence="18" key="1">
    <citation type="submission" date="2022-11" db="UniProtKB">
        <authorList>
            <consortium name="WormBaseParasite"/>
        </authorList>
    </citation>
    <scope>IDENTIFICATION</scope>
</reference>
<dbReference type="PANTHER" id="PTHR45885">
    <property type="entry name" value="CELL DIVISION CYCLE 5-LIKE PROTEIN"/>
    <property type="match status" value="1"/>
</dbReference>
<dbReference type="PANTHER" id="PTHR45885:SF1">
    <property type="entry name" value="CELL DIVISION CYCLE 5-LIKE PROTEIN"/>
    <property type="match status" value="1"/>
</dbReference>
<protein>
    <submittedName>
        <fullName evidence="18">Uncharacterized protein</fullName>
    </submittedName>
</protein>
<feature type="coiled-coil region" evidence="13">
    <location>
        <begin position="355"/>
        <end position="428"/>
    </location>
</feature>
<evidence type="ECO:0000256" key="4">
    <source>
        <dbReference type="ARBA" id="ARBA00022728"/>
    </source>
</evidence>
<keyword evidence="8" id="KW-0238">DNA-binding</keyword>
<accession>A0A914WXC8</accession>
<dbReference type="Proteomes" id="UP000887566">
    <property type="component" value="Unplaced"/>
</dbReference>
<evidence type="ECO:0000259" key="16">
    <source>
        <dbReference type="PROSITE" id="PS51294"/>
    </source>
</evidence>
<evidence type="ECO:0000256" key="7">
    <source>
        <dbReference type="ARBA" id="ARBA00023054"/>
    </source>
</evidence>
<dbReference type="Gene3D" id="1.10.10.60">
    <property type="entry name" value="Homeodomain-like"/>
    <property type="match status" value="2"/>
</dbReference>
<evidence type="ECO:0000256" key="11">
    <source>
        <dbReference type="ARBA" id="ARBA00023242"/>
    </source>
</evidence>
<dbReference type="SMART" id="SM00717">
    <property type="entry name" value="SANT"/>
    <property type="match status" value="2"/>
</dbReference>
<keyword evidence="10" id="KW-0234">DNA repair</keyword>
<proteinExistence type="inferred from homology"/>
<dbReference type="CDD" id="cd11659">
    <property type="entry name" value="SANT_CDC5_II"/>
    <property type="match status" value="1"/>
</dbReference>
<comment type="subcellular location">
    <subcellularLocation>
        <location evidence="1">Nucleus</location>
    </subcellularLocation>
</comment>
<feature type="domain" description="Myb-like" evidence="15">
    <location>
        <begin position="55"/>
        <end position="104"/>
    </location>
</feature>